<keyword evidence="1" id="KW-0489">Methyltransferase</keyword>
<feature type="binding site" evidence="1">
    <location>
        <position position="164"/>
    </location>
    <ligand>
        <name>FAD</name>
        <dbReference type="ChEBI" id="CHEBI:57692"/>
        <note>ligand shared between neighboring subunits</note>
    </ligand>
</feature>
<proteinExistence type="inferred from homology"/>
<comment type="subunit">
    <text evidence="1">Homotetramer.</text>
</comment>
<sequence length="231" mass="25388">MKVTLLQHTPDPETAVALAARLCYSPTGIDELRDKLTRSDITAFLEKIMSLGHQSVLEHATFTFGIEGISRATSHQLVRHRLASYSQQSQRYVSHATRFAAVVPPSIAGRPELAARFEAQLQALHETYAALAEAGVPAEDARYILPNATETKIIVSMNARELRHFFALRCCERAQWEIRAMAVEMLKLVIKVAPVIFRDAGPGCLTGPCPEGALSCGRMAAVRETFKELSG</sequence>
<dbReference type="SUPFAM" id="SSF69796">
    <property type="entry name" value="Thymidylate synthase-complementing protein Thy1"/>
    <property type="match status" value="1"/>
</dbReference>
<dbReference type="PANTHER" id="PTHR34934:SF1">
    <property type="entry name" value="FLAVIN-DEPENDENT THYMIDYLATE SYNTHASE"/>
    <property type="match status" value="1"/>
</dbReference>
<keyword evidence="3" id="KW-1185">Reference proteome</keyword>
<dbReference type="PANTHER" id="PTHR34934">
    <property type="entry name" value="FLAVIN-DEPENDENT THYMIDYLATE SYNTHASE"/>
    <property type="match status" value="1"/>
</dbReference>
<gene>
    <name evidence="1 2" type="primary">thyX</name>
    <name evidence="2" type="ORF">GURASL_34190</name>
</gene>
<feature type="binding site" description="in other chain" evidence="1">
    <location>
        <begin position="87"/>
        <end position="91"/>
    </location>
    <ligand>
        <name>dUMP</name>
        <dbReference type="ChEBI" id="CHEBI:246422"/>
        <note>ligand shared between dimeric partners</note>
    </ligand>
</feature>
<feature type="binding site" evidence="1">
    <location>
        <position position="87"/>
    </location>
    <ligand>
        <name>FAD</name>
        <dbReference type="ChEBI" id="CHEBI:57692"/>
        <note>ligand shared between neighboring subunits</note>
    </ligand>
</feature>
<comment type="similarity">
    <text evidence="1">Belongs to the thymidylate synthase ThyX family.</text>
</comment>
<comment type="catalytic activity">
    <reaction evidence="1">
        <text>dUMP + (6R)-5,10-methylene-5,6,7,8-tetrahydrofolate + NADPH + H(+) = dTMP + (6S)-5,6,7,8-tetrahydrofolate + NADP(+)</text>
        <dbReference type="Rhea" id="RHEA:29043"/>
        <dbReference type="ChEBI" id="CHEBI:15378"/>
        <dbReference type="ChEBI" id="CHEBI:15636"/>
        <dbReference type="ChEBI" id="CHEBI:57453"/>
        <dbReference type="ChEBI" id="CHEBI:57783"/>
        <dbReference type="ChEBI" id="CHEBI:58349"/>
        <dbReference type="ChEBI" id="CHEBI:63528"/>
        <dbReference type="ChEBI" id="CHEBI:246422"/>
        <dbReference type="EC" id="2.1.1.148"/>
    </reaction>
</comment>
<keyword evidence="1" id="KW-0521">NADP</keyword>
<evidence type="ECO:0000313" key="2">
    <source>
        <dbReference type="EMBL" id="BDV44496.1"/>
    </source>
</evidence>
<dbReference type="EC" id="2.1.1.148" evidence="1"/>
<dbReference type="NCBIfam" id="TIGR02170">
    <property type="entry name" value="thyX"/>
    <property type="match status" value="1"/>
</dbReference>
<dbReference type="Pfam" id="PF02511">
    <property type="entry name" value="Thy1"/>
    <property type="match status" value="1"/>
</dbReference>
<keyword evidence="1" id="KW-0274">FAD</keyword>
<protein>
    <recommendedName>
        <fullName evidence="1">Flavin-dependent thymidylate synthase</fullName>
        <shortName evidence="1">FDTS</shortName>
        <ecNumber evidence="1">2.1.1.148</ecNumber>
    </recommendedName>
    <alternativeName>
        <fullName evidence="1">FAD-dependent thymidylate synthase</fullName>
    </alternativeName>
    <alternativeName>
        <fullName evidence="1">Thymidylate synthase ThyX</fullName>
        <shortName evidence="1">TS</shortName>
        <shortName evidence="1">TSase</shortName>
    </alternativeName>
</protein>
<keyword evidence="1" id="KW-0545">Nucleotide biosynthesis</keyword>
<feature type="binding site" evidence="1">
    <location>
        <position position="169"/>
    </location>
    <ligand>
        <name>dUMP</name>
        <dbReference type="ChEBI" id="CHEBI:246422"/>
        <note>ligand shared between dimeric partners</note>
    </ligand>
</feature>
<feature type="binding site" evidence="1">
    <location>
        <position position="55"/>
    </location>
    <ligand>
        <name>FAD</name>
        <dbReference type="ChEBI" id="CHEBI:57692"/>
        <note>ligand shared between neighboring subunits</note>
    </ligand>
</feature>
<dbReference type="PROSITE" id="PS51331">
    <property type="entry name" value="THYX"/>
    <property type="match status" value="1"/>
</dbReference>
<feature type="binding site" description="in other chain" evidence="1">
    <location>
        <position position="142"/>
    </location>
    <ligand>
        <name>dUMP</name>
        <dbReference type="ChEBI" id="CHEBI:246422"/>
        <note>ligand shared between dimeric partners</note>
    </ligand>
</feature>
<dbReference type="InterPro" id="IPR003669">
    <property type="entry name" value="Thymidylate_synthase_ThyX"/>
</dbReference>
<feature type="active site" description="Involved in ionization of N3 of dUMP, leading to its activation" evidence="1">
    <location>
        <position position="169"/>
    </location>
</feature>
<feature type="binding site" evidence="1">
    <location>
        <begin position="158"/>
        <end position="160"/>
    </location>
    <ligand>
        <name>FAD</name>
        <dbReference type="ChEBI" id="CHEBI:57692"/>
        <note>ligand shared between neighboring subunits</note>
    </ligand>
</feature>
<keyword evidence="1" id="KW-0285">Flavoprotein</keyword>
<evidence type="ECO:0000313" key="3">
    <source>
        <dbReference type="Proteomes" id="UP001317705"/>
    </source>
</evidence>
<dbReference type="EMBL" id="AP027151">
    <property type="protein sequence ID" value="BDV44496.1"/>
    <property type="molecule type" value="Genomic_DNA"/>
</dbReference>
<dbReference type="InterPro" id="IPR036098">
    <property type="entry name" value="Thymidylate_synthase_ThyX_sf"/>
</dbReference>
<dbReference type="RefSeq" id="WP_282000595.1">
    <property type="nucleotide sequence ID" value="NZ_AP027151.1"/>
</dbReference>
<accession>A0ABM8EQK0</accession>
<keyword evidence="1" id="KW-0808">Transferase</keyword>
<comment type="pathway">
    <text evidence="1">Pyrimidine metabolism; dTTP biosynthesis.</text>
</comment>
<dbReference type="HAMAP" id="MF_01408">
    <property type="entry name" value="ThyX"/>
    <property type="match status" value="1"/>
</dbReference>
<comment type="function">
    <text evidence="1">Catalyzes the reductive methylation of 2'-deoxyuridine-5'-monophosphate (dUMP) to 2'-deoxythymidine-5'-monophosphate (dTMP) while utilizing 5,10-methylenetetrahydrofolate (mTHF) as the methyl donor, and NADPH and FADH(2) as the reductant.</text>
</comment>
<dbReference type="Proteomes" id="UP001317705">
    <property type="component" value="Chromosome"/>
</dbReference>
<dbReference type="Gene3D" id="3.30.1360.170">
    <property type="match status" value="1"/>
</dbReference>
<dbReference type="CDD" id="cd20175">
    <property type="entry name" value="ThyX"/>
    <property type="match status" value="1"/>
</dbReference>
<feature type="binding site" evidence="1">
    <location>
        <begin position="79"/>
        <end position="81"/>
    </location>
    <ligand>
        <name>FAD</name>
        <dbReference type="ChEBI" id="CHEBI:57692"/>
        <note>ligand shared between neighboring subunits</note>
    </ligand>
</feature>
<evidence type="ECO:0000256" key="1">
    <source>
        <dbReference type="HAMAP-Rule" id="MF_01408"/>
    </source>
</evidence>
<reference evidence="2 3" key="1">
    <citation type="submission" date="2022-12" db="EMBL/GenBank/DDBJ databases">
        <title>Polyphasic characterization of Geotalea uranireducens NIT-SL11 newly isolated from a complex of sewage sludge and microbially reduced graphene oxide.</title>
        <authorList>
            <person name="Xie L."/>
            <person name="Yoshida N."/>
            <person name="Meng L."/>
        </authorList>
    </citation>
    <scope>NUCLEOTIDE SEQUENCE [LARGE SCALE GENOMIC DNA]</scope>
    <source>
        <strain evidence="2 3">NIT-SL11</strain>
    </source>
</reference>
<comment type="cofactor">
    <cofactor evidence="1">
        <name>FAD</name>
        <dbReference type="ChEBI" id="CHEBI:57692"/>
    </cofactor>
    <text evidence="1">Binds 4 FAD per tetramer. Each FAD binding site is formed by three monomers.</text>
</comment>
<organism evidence="2 3">
    <name type="scientific">Geotalea uraniireducens</name>
    <dbReference type="NCBI Taxonomy" id="351604"/>
    <lineage>
        <taxon>Bacteria</taxon>
        <taxon>Pseudomonadati</taxon>
        <taxon>Thermodesulfobacteriota</taxon>
        <taxon>Desulfuromonadia</taxon>
        <taxon>Geobacterales</taxon>
        <taxon>Geobacteraceae</taxon>
        <taxon>Geotalea</taxon>
    </lineage>
</organism>
<name>A0ABM8EQK0_9BACT</name>
<feature type="binding site" evidence="1">
    <location>
        <begin position="76"/>
        <end position="79"/>
    </location>
    <ligand>
        <name>dUMP</name>
        <dbReference type="ChEBI" id="CHEBI:246422"/>
        <note>ligand shared between dimeric partners</note>
    </ligand>
</feature>